<dbReference type="InterPro" id="IPR004622">
    <property type="entry name" value="DNA_pol_HolB"/>
</dbReference>
<dbReference type="InterPro" id="IPR050238">
    <property type="entry name" value="DNA_Rep/Repair_Clamp_Loader"/>
</dbReference>
<keyword evidence="4 9" id="KW-0548">Nucleotidyltransferase</keyword>
<evidence type="ECO:0000256" key="5">
    <source>
        <dbReference type="ARBA" id="ARBA00022705"/>
    </source>
</evidence>
<evidence type="ECO:0000313" key="9">
    <source>
        <dbReference type="EMBL" id="WNM59897.1"/>
    </source>
</evidence>
<dbReference type="SUPFAM" id="SSF52540">
    <property type="entry name" value="P-loop containing nucleoside triphosphate hydrolases"/>
    <property type="match status" value="1"/>
</dbReference>
<proteinExistence type="predicted"/>
<accession>A0AA96GF30</accession>
<name>A0AA96GF30_9BACT</name>
<keyword evidence="5" id="KW-0235">DNA replication</keyword>
<sequence length="343" mass="38900">MAFRDLVGHQRPIKWLQTAVSTNHLGHAYLFHGEPTIGKRLTAIALAQYLHCEVPEIAPTPDACGHCRSCYQIAQATHPDFLLVQPEDMQKQNPKITIDQIRDIEHLVIYRPLLGSHKICLIDQADSMTTEAANALLKTLEDPPDHCLFLLITSRPEHLLATIRSRCITLRFSPLPSASIYEFLKERTDREDQDNRLIAAFAEGRLGSALACDPAELKVKIRQYWALLFGEHTASASRVMDMSEGLVKSNQVQEAIHWFWAGLRDLLLLTLDHSLSPTLYQDQESSLRELSLQITPSSLLDLIHELNQLERGQQRNLNVQIGLEQFFFHLHDQLEFSHSPGLA</sequence>
<protein>
    <recommendedName>
        <fullName evidence="2">DNA polymerase III subunit delta'</fullName>
        <ecNumber evidence="1">2.7.7.7</ecNumber>
    </recommendedName>
</protein>
<dbReference type="InterPro" id="IPR027417">
    <property type="entry name" value="P-loop_NTPase"/>
</dbReference>
<dbReference type="RefSeq" id="WP_312646785.1">
    <property type="nucleotide sequence ID" value="NZ_CP116967.1"/>
</dbReference>
<dbReference type="GO" id="GO:0009360">
    <property type="term" value="C:DNA polymerase III complex"/>
    <property type="evidence" value="ECO:0007669"/>
    <property type="project" value="InterPro"/>
</dbReference>
<evidence type="ECO:0000259" key="8">
    <source>
        <dbReference type="Pfam" id="PF09115"/>
    </source>
</evidence>
<reference evidence="9 10" key="1">
    <citation type="submission" date="2023-01" db="EMBL/GenBank/DDBJ databases">
        <title>Cultivation and genomic characterization of new, ubiquitous marine nitrite-oxidizing bacteria from the Nitrospirales.</title>
        <authorList>
            <person name="Mueller A.J."/>
            <person name="Daebeler A."/>
            <person name="Herbold C.W."/>
            <person name="Kirkegaard R.H."/>
            <person name="Daims H."/>
        </authorList>
    </citation>
    <scope>NUCLEOTIDE SEQUENCE [LARGE SCALE GENOMIC DNA]</scope>
    <source>
        <strain evidence="9 10">VA</strain>
    </source>
</reference>
<evidence type="ECO:0000313" key="10">
    <source>
        <dbReference type="Proteomes" id="UP001302719"/>
    </source>
</evidence>
<keyword evidence="3 9" id="KW-0808">Transferase</keyword>
<organism evidence="9 10">
    <name type="scientific">Candidatus Nitrospira allomarina</name>
    <dbReference type="NCBI Taxonomy" id="3020900"/>
    <lineage>
        <taxon>Bacteria</taxon>
        <taxon>Pseudomonadati</taxon>
        <taxon>Nitrospirota</taxon>
        <taxon>Nitrospiria</taxon>
        <taxon>Nitrospirales</taxon>
        <taxon>Nitrospiraceae</taxon>
        <taxon>Nitrospira</taxon>
    </lineage>
</organism>
<dbReference type="Pfam" id="PF13177">
    <property type="entry name" value="DNA_pol3_delta2"/>
    <property type="match status" value="1"/>
</dbReference>
<evidence type="ECO:0000256" key="7">
    <source>
        <dbReference type="ARBA" id="ARBA00049244"/>
    </source>
</evidence>
<dbReference type="InterPro" id="IPR015199">
    <property type="entry name" value="DNA_pol_III_delta_C"/>
</dbReference>
<keyword evidence="10" id="KW-1185">Reference proteome</keyword>
<dbReference type="PANTHER" id="PTHR11669:SF8">
    <property type="entry name" value="DNA POLYMERASE III SUBUNIT DELTA"/>
    <property type="match status" value="1"/>
</dbReference>
<dbReference type="Proteomes" id="UP001302719">
    <property type="component" value="Chromosome"/>
</dbReference>
<gene>
    <name evidence="9" type="primary">holB</name>
    <name evidence="9" type="ORF">PP769_09120</name>
</gene>
<dbReference type="Pfam" id="PF09115">
    <property type="entry name" value="DNApol3-delta_C"/>
    <property type="match status" value="1"/>
</dbReference>
<evidence type="ECO:0000256" key="3">
    <source>
        <dbReference type="ARBA" id="ARBA00022679"/>
    </source>
</evidence>
<feature type="domain" description="DNA polymerase III delta subunit C-terminal" evidence="8">
    <location>
        <begin position="247"/>
        <end position="330"/>
    </location>
</feature>
<dbReference type="KEGG" id="nall:PP769_09120"/>
<evidence type="ECO:0000256" key="4">
    <source>
        <dbReference type="ARBA" id="ARBA00022695"/>
    </source>
</evidence>
<comment type="catalytic activity">
    <reaction evidence="7">
        <text>DNA(n) + a 2'-deoxyribonucleoside 5'-triphosphate = DNA(n+1) + diphosphate</text>
        <dbReference type="Rhea" id="RHEA:22508"/>
        <dbReference type="Rhea" id="RHEA-COMP:17339"/>
        <dbReference type="Rhea" id="RHEA-COMP:17340"/>
        <dbReference type="ChEBI" id="CHEBI:33019"/>
        <dbReference type="ChEBI" id="CHEBI:61560"/>
        <dbReference type="ChEBI" id="CHEBI:173112"/>
        <dbReference type="EC" id="2.7.7.7"/>
    </reaction>
</comment>
<dbReference type="EMBL" id="CP116967">
    <property type="protein sequence ID" value="WNM59897.1"/>
    <property type="molecule type" value="Genomic_DNA"/>
</dbReference>
<evidence type="ECO:0000256" key="6">
    <source>
        <dbReference type="ARBA" id="ARBA00022932"/>
    </source>
</evidence>
<dbReference type="GO" id="GO:0006261">
    <property type="term" value="P:DNA-templated DNA replication"/>
    <property type="evidence" value="ECO:0007669"/>
    <property type="project" value="TreeGrafter"/>
</dbReference>
<dbReference type="EC" id="2.7.7.7" evidence="1"/>
<dbReference type="GO" id="GO:0008408">
    <property type="term" value="F:3'-5' exonuclease activity"/>
    <property type="evidence" value="ECO:0007669"/>
    <property type="project" value="InterPro"/>
</dbReference>
<dbReference type="PANTHER" id="PTHR11669">
    <property type="entry name" value="REPLICATION FACTOR C / DNA POLYMERASE III GAMMA-TAU SUBUNIT"/>
    <property type="match status" value="1"/>
</dbReference>
<keyword evidence="6" id="KW-0239">DNA-directed DNA polymerase</keyword>
<dbReference type="Gene3D" id="3.40.50.300">
    <property type="entry name" value="P-loop containing nucleotide triphosphate hydrolases"/>
    <property type="match status" value="1"/>
</dbReference>
<evidence type="ECO:0000256" key="2">
    <source>
        <dbReference type="ARBA" id="ARBA00014363"/>
    </source>
</evidence>
<evidence type="ECO:0000256" key="1">
    <source>
        <dbReference type="ARBA" id="ARBA00012417"/>
    </source>
</evidence>
<dbReference type="GO" id="GO:0003887">
    <property type="term" value="F:DNA-directed DNA polymerase activity"/>
    <property type="evidence" value="ECO:0007669"/>
    <property type="project" value="UniProtKB-KW"/>
</dbReference>
<dbReference type="GO" id="GO:0003677">
    <property type="term" value="F:DNA binding"/>
    <property type="evidence" value="ECO:0007669"/>
    <property type="project" value="InterPro"/>
</dbReference>
<dbReference type="NCBIfam" id="TIGR00678">
    <property type="entry name" value="holB"/>
    <property type="match status" value="1"/>
</dbReference>
<dbReference type="AlphaFoldDB" id="A0AA96GF30"/>